<dbReference type="SUPFAM" id="SSF46785">
    <property type="entry name" value="Winged helix' DNA-binding domain"/>
    <property type="match status" value="1"/>
</dbReference>
<dbReference type="InterPro" id="IPR036390">
    <property type="entry name" value="WH_DNA-bd_sf"/>
</dbReference>
<evidence type="ECO:0000313" key="7">
    <source>
        <dbReference type="EMBL" id="WIY49909.1"/>
    </source>
</evidence>
<evidence type="ECO:0000259" key="6">
    <source>
        <dbReference type="PROSITE" id="PS50931"/>
    </source>
</evidence>
<evidence type="ECO:0000256" key="4">
    <source>
        <dbReference type="ARBA" id="ARBA00023163"/>
    </source>
</evidence>
<evidence type="ECO:0000256" key="5">
    <source>
        <dbReference type="SAM" id="Phobius"/>
    </source>
</evidence>
<keyword evidence="8" id="KW-1185">Reference proteome</keyword>
<feature type="transmembrane region" description="Helical" evidence="5">
    <location>
        <begin position="111"/>
        <end position="131"/>
    </location>
</feature>
<evidence type="ECO:0000256" key="2">
    <source>
        <dbReference type="ARBA" id="ARBA00023015"/>
    </source>
</evidence>
<evidence type="ECO:0000256" key="1">
    <source>
        <dbReference type="ARBA" id="ARBA00009437"/>
    </source>
</evidence>
<dbReference type="InterPro" id="IPR058163">
    <property type="entry name" value="LysR-type_TF_proteobact-type"/>
</dbReference>
<accession>A0ABY9ASL1</accession>
<dbReference type="Gene3D" id="1.10.10.10">
    <property type="entry name" value="Winged helix-like DNA-binding domain superfamily/Winged helix DNA-binding domain"/>
    <property type="match status" value="1"/>
</dbReference>
<dbReference type="PANTHER" id="PTHR30537:SF74">
    <property type="entry name" value="HTH-TYPE TRANSCRIPTIONAL REGULATOR TRPI"/>
    <property type="match status" value="1"/>
</dbReference>
<dbReference type="InterPro" id="IPR000847">
    <property type="entry name" value="LysR_HTH_N"/>
</dbReference>
<feature type="transmembrane region" description="Helical" evidence="5">
    <location>
        <begin position="224"/>
        <end position="245"/>
    </location>
</feature>
<dbReference type="Proteomes" id="UP001242732">
    <property type="component" value="Chromosome"/>
</dbReference>
<proteinExistence type="inferred from homology"/>
<dbReference type="Pfam" id="PF00126">
    <property type="entry name" value="HTH_1"/>
    <property type="match status" value="1"/>
</dbReference>
<protein>
    <submittedName>
        <fullName evidence="7">LysR family transcriptional regulator</fullName>
    </submittedName>
</protein>
<dbReference type="PROSITE" id="PS50931">
    <property type="entry name" value="HTH_LYSR"/>
    <property type="match status" value="1"/>
</dbReference>
<keyword evidence="5" id="KW-1133">Transmembrane helix</keyword>
<dbReference type="GeneID" id="79788900"/>
<dbReference type="EMBL" id="CP127363">
    <property type="protein sequence ID" value="WIY49909.1"/>
    <property type="molecule type" value="Genomic_DNA"/>
</dbReference>
<keyword evidence="2" id="KW-0805">Transcription regulation</keyword>
<dbReference type="InterPro" id="IPR005119">
    <property type="entry name" value="LysR_subst-bd"/>
</dbReference>
<feature type="domain" description="HTH lysR-type" evidence="6">
    <location>
        <begin position="11"/>
        <end position="68"/>
    </location>
</feature>
<gene>
    <name evidence="7" type="ORF">QRO08_04855</name>
</gene>
<dbReference type="Gene3D" id="3.40.190.10">
    <property type="entry name" value="Periplasmic binding protein-like II"/>
    <property type="match status" value="2"/>
</dbReference>
<sequence>MKKINTDSAEMPLKALRAFVAVGRHGKFTRAASALGITQGAVSRHIAVLEAFAGTALFIRRGATIEMTPAGLQLFEAVKDAMSTIELTMQLLAQKGKRHDRLRVRTSMPSFAMTVVVPALGAFSAASGAQVDLITSLSPPLPSDDFDVLVTRDLSLGGTESWELVREELVCVGSPSQVAAHRSDAVAHWPMVASRSRPELLASWALAANLPPDSLHVVATYDHLFLALTAAIGGSGFLVVPRLFVLDQLRDGTLQLADERVVNSGASYVAYLNEMSSHTQLAQDFCRWLKALLRDRK</sequence>
<dbReference type="InterPro" id="IPR036388">
    <property type="entry name" value="WH-like_DNA-bd_sf"/>
</dbReference>
<dbReference type="PANTHER" id="PTHR30537">
    <property type="entry name" value="HTH-TYPE TRANSCRIPTIONAL REGULATOR"/>
    <property type="match status" value="1"/>
</dbReference>
<keyword evidence="5" id="KW-0812">Transmembrane</keyword>
<keyword evidence="3" id="KW-0238">DNA-binding</keyword>
<evidence type="ECO:0000313" key="8">
    <source>
        <dbReference type="Proteomes" id="UP001242732"/>
    </source>
</evidence>
<reference evidence="7 8" key="1">
    <citation type="submission" date="2023-06" db="EMBL/GenBank/DDBJ databases">
        <authorList>
            <person name="Ham H."/>
            <person name="Park D.S."/>
        </authorList>
    </citation>
    <scope>NUCLEOTIDE SEQUENCE [LARGE SCALE GENOMIC DNA]</scope>
    <source>
        <strain evidence="7 8">KACC 17005</strain>
    </source>
</reference>
<dbReference type="Pfam" id="PF03466">
    <property type="entry name" value="LysR_substrate"/>
    <property type="match status" value="1"/>
</dbReference>
<keyword evidence="5" id="KW-0472">Membrane</keyword>
<dbReference type="PRINTS" id="PR00039">
    <property type="entry name" value="HTHLYSR"/>
</dbReference>
<name>A0ABY9ASL1_PARCI</name>
<dbReference type="RefSeq" id="WP_041827566.1">
    <property type="nucleotide sequence ID" value="NZ_CP023687.1"/>
</dbReference>
<keyword evidence="4" id="KW-0804">Transcription</keyword>
<comment type="similarity">
    <text evidence="1">Belongs to the LysR transcriptional regulatory family.</text>
</comment>
<organism evidence="7 8">
    <name type="scientific">Paracidovorax citrulli</name>
    <name type="common">Acidovorax citrulli</name>
    <dbReference type="NCBI Taxonomy" id="80869"/>
    <lineage>
        <taxon>Bacteria</taxon>
        <taxon>Pseudomonadati</taxon>
        <taxon>Pseudomonadota</taxon>
        <taxon>Betaproteobacteria</taxon>
        <taxon>Burkholderiales</taxon>
        <taxon>Comamonadaceae</taxon>
        <taxon>Paracidovorax</taxon>
    </lineage>
</organism>
<dbReference type="SUPFAM" id="SSF53850">
    <property type="entry name" value="Periplasmic binding protein-like II"/>
    <property type="match status" value="1"/>
</dbReference>
<evidence type="ECO:0000256" key="3">
    <source>
        <dbReference type="ARBA" id="ARBA00023125"/>
    </source>
</evidence>